<accession>A0A2J6RTR8</accession>
<dbReference type="PANTHER" id="PTHR24148">
    <property type="entry name" value="ANKYRIN REPEAT DOMAIN-CONTAINING PROTEIN 39 HOMOLOG-RELATED"/>
    <property type="match status" value="1"/>
</dbReference>
<evidence type="ECO:0008006" key="3">
    <source>
        <dbReference type="Google" id="ProtNLM"/>
    </source>
</evidence>
<reference evidence="1 2" key="1">
    <citation type="submission" date="2016-04" db="EMBL/GenBank/DDBJ databases">
        <title>A degradative enzymes factory behind the ericoid mycorrhizal symbiosis.</title>
        <authorList>
            <consortium name="DOE Joint Genome Institute"/>
            <person name="Martino E."/>
            <person name="Morin E."/>
            <person name="Grelet G."/>
            <person name="Kuo A."/>
            <person name="Kohler A."/>
            <person name="Daghino S."/>
            <person name="Barry K."/>
            <person name="Choi C."/>
            <person name="Cichocki N."/>
            <person name="Clum A."/>
            <person name="Copeland A."/>
            <person name="Hainaut M."/>
            <person name="Haridas S."/>
            <person name="Labutti K."/>
            <person name="Lindquist E."/>
            <person name="Lipzen A."/>
            <person name="Khouja H.-R."/>
            <person name="Murat C."/>
            <person name="Ohm R."/>
            <person name="Olson A."/>
            <person name="Spatafora J."/>
            <person name="Veneault-Fourrey C."/>
            <person name="Henrissat B."/>
            <person name="Grigoriev I."/>
            <person name="Martin F."/>
            <person name="Perotto S."/>
        </authorList>
    </citation>
    <scope>NUCLEOTIDE SEQUENCE [LARGE SCALE GENOMIC DNA]</scope>
    <source>
        <strain evidence="1 2">F</strain>
    </source>
</reference>
<name>A0A2J6RTR8_HYAVF</name>
<proteinExistence type="predicted"/>
<dbReference type="PANTHER" id="PTHR24148:SF64">
    <property type="entry name" value="HETEROKARYON INCOMPATIBILITY DOMAIN-CONTAINING PROTEIN"/>
    <property type="match status" value="1"/>
</dbReference>
<gene>
    <name evidence="1" type="ORF">L207DRAFT_528439</name>
</gene>
<dbReference type="EMBL" id="KZ613944">
    <property type="protein sequence ID" value="PMD41843.1"/>
    <property type="molecule type" value="Genomic_DNA"/>
</dbReference>
<evidence type="ECO:0000313" key="2">
    <source>
        <dbReference type="Proteomes" id="UP000235786"/>
    </source>
</evidence>
<dbReference type="OrthoDB" id="2157530at2759"/>
<evidence type="ECO:0000313" key="1">
    <source>
        <dbReference type="EMBL" id="PMD41843.1"/>
    </source>
</evidence>
<sequence>MQRRTWVIQEAYLALNQGVTVLWGPREISYADFRVFIHTIILTLRVSSLLTVLELGAIIYHFLTVDYCSAVSSPGDDKLTYIFDVLDSARALQASDPRDEVYGLIGLIDPDAEILHSPDYTKSTSEVFSLVSKNLLEKSKTLDMLYCLSGFESSPQPSWAIDWTQLPECESTILRRGDMDAAGTSLRVAGKFMDEVFELALTDRRGNATRIECWQTICRLSDRTNAYDPTGEPMAQVLGIILSRDMKKYDSDVMEQCEQDFQKFHSIMMS</sequence>
<protein>
    <recommendedName>
        <fullName evidence="3">Heterokaryon incompatibility domain-containing protein</fullName>
    </recommendedName>
</protein>
<dbReference type="AlphaFoldDB" id="A0A2J6RTR8"/>
<organism evidence="1 2">
    <name type="scientific">Hyaloscypha variabilis (strain UAMH 11265 / GT02V1 / F)</name>
    <name type="common">Meliniomyces variabilis</name>
    <dbReference type="NCBI Taxonomy" id="1149755"/>
    <lineage>
        <taxon>Eukaryota</taxon>
        <taxon>Fungi</taxon>
        <taxon>Dikarya</taxon>
        <taxon>Ascomycota</taxon>
        <taxon>Pezizomycotina</taxon>
        <taxon>Leotiomycetes</taxon>
        <taxon>Helotiales</taxon>
        <taxon>Hyaloscyphaceae</taxon>
        <taxon>Hyaloscypha</taxon>
        <taxon>Hyaloscypha variabilis</taxon>
    </lineage>
</organism>
<keyword evidence="2" id="KW-1185">Reference proteome</keyword>
<dbReference type="InterPro" id="IPR052895">
    <property type="entry name" value="HetReg/Transcr_Mod"/>
</dbReference>
<dbReference type="Proteomes" id="UP000235786">
    <property type="component" value="Unassembled WGS sequence"/>
</dbReference>